<comment type="caution">
    <text evidence="5">The sequence shown here is derived from an EMBL/GenBank/DDBJ whole genome shotgun (WGS) entry which is preliminary data.</text>
</comment>
<dbReference type="Pfam" id="PF08241">
    <property type="entry name" value="Methyltransf_11"/>
    <property type="match status" value="1"/>
</dbReference>
<evidence type="ECO:0000313" key="6">
    <source>
        <dbReference type="Proteomes" id="UP000216207"/>
    </source>
</evidence>
<dbReference type="InterPro" id="IPR029063">
    <property type="entry name" value="SAM-dependent_MTases_sf"/>
</dbReference>
<organism evidence="5 6">
    <name type="scientific">Shouchella clausii</name>
    <name type="common">Alkalihalobacillus clausii</name>
    <dbReference type="NCBI Taxonomy" id="79880"/>
    <lineage>
        <taxon>Bacteria</taxon>
        <taxon>Bacillati</taxon>
        <taxon>Bacillota</taxon>
        <taxon>Bacilli</taxon>
        <taxon>Bacillales</taxon>
        <taxon>Bacillaceae</taxon>
        <taxon>Shouchella</taxon>
    </lineage>
</organism>
<evidence type="ECO:0000259" key="4">
    <source>
        <dbReference type="Pfam" id="PF08241"/>
    </source>
</evidence>
<dbReference type="SUPFAM" id="SSF53335">
    <property type="entry name" value="S-adenosyl-L-methionine-dependent methyltransferases"/>
    <property type="match status" value="1"/>
</dbReference>
<comment type="similarity">
    <text evidence="1">Belongs to the methyltransferase superfamily.</text>
</comment>
<dbReference type="CDD" id="cd02440">
    <property type="entry name" value="AdoMet_MTases"/>
    <property type="match status" value="1"/>
</dbReference>
<evidence type="ECO:0000256" key="2">
    <source>
        <dbReference type="ARBA" id="ARBA00022603"/>
    </source>
</evidence>
<evidence type="ECO:0000256" key="1">
    <source>
        <dbReference type="ARBA" id="ARBA00008361"/>
    </source>
</evidence>
<name>A0A268NZ26_SHOCL</name>
<keyword evidence="2" id="KW-0489">Methyltransferase</keyword>
<dbReference type="Gene3D" id="3.40.50.150">
    <property type="entry name" value="Vaccinia Virus protein VP39"/>
    <property type="match status" value="1"/>
</dbReference>
<keyword evidence="3" id="KW-0808">Transferase</keyword>
<dbReference type="GO" id="GO:0032259">
    <property type="term" value="P:methylation"/>
    <property type="evidence" value="ECO:0007669"/>
    <property type="project" value="UniProtKB-KW"/>
</dbReference>
<reference evidence="5 6" key="1">
    <citation type="submission" date="2017-07" db="EMBL/GenBank/DDBJ databases">
        <title>Isolation and whole genome analysis of endospore-forming bacteria from heroin.</title>
        <authorList>
            <person name="Kalinowski J."/>
            <person name="Ahrens B."/>
            <person name="Al-Dilaimi A."/>
            <person name="Winkler A."/>
            <person name="Wibberg D."/>
            <person name="Schleenbecker U."/>
            <person name="Ruckert C."/>
            <person name="Wolfel R."/>
            <person name="Grass G."/>
        </authorList>
    </citation>
    <scope>NUCLEOTIDE SEQUENCE [LARGE SCALE GENOMIC DNA]</scope>
    <source>
        <strain evidence="5 6">7539</strain>
    </source>
</reference>
<protein>
    <recommendedName>
        <fullName evidence="4">Methyltransferase type 11 domain-containing protein</fullName>
    </recommendedName>
</protein>
<feature type="domain" description="Methyltransferase type 11" evidence="4">
    <location>
        <begin position="39"/>
        <end position="133"/>
    </location>
</feature>
<evidence type="ECO:0000256" key="3">
    <source>
        <dbReference type="ARBA" id="ARBA00022679"/>
    </source>
</evidence>
<evidence type="ECO:0000313" key="5">
    <source>
        <dbReference type="EMBL" id="PAE88742.1"/>
    </source>
</evidence>
<dbReference type="InterPro" id="IPR013216">
    <property type="entry name" value="Methyltransf_11"/>
</dbReference>
<dbReference type="PANTHER" id="PTHR44942">
    <property type="entry name" value="METHYLTRANSF_11 DOMAIN-CONTAINING PROTEIN"/>
    <property type="match status" value="1"/>
</dbReference>
<accession>A0A268NZ26</accession>
<dbReference type="RefSeq" id="WP_095316462.1">
    <property type="nucleotide sequence ID" value="NZ_BOQS01000006.1"/>
</dbReference>
<dbReference type="EMBL" id="NPCC01000012">
    <property type="protein sequence ID" value="PAE88742.1"/>
    <property type="molecule type" value="Genomic_DNA"/>
</dbReference>
<dbReference type="PANTHER" id="PTHR44942:SF4">
    <property type="entry name" value="METHYLTRANSFERASE TYPE 11 DOMAIN-CONTAINING PROTEIN"/>
    <property type="match status" value="1"/>
</dbReference>
<proteinExistence type="inferred from homology"/>
<dbReference type="AlphaFoldDB" id="A0A268NZ26"/>
<dbReference type="Proteomes" id="UP000216207">
    <property type="component" value="Unassembled WGS sequence"/>
</dbReference>
<dbReference type="GO" id="GO:0008757">
    <property type="term" value="F:S-adenosylmethionine-dependent methyltransferase activity"/>
    <property type="evidence" value="ECO:0007669"/>
    <property type="project" value="InterPro"/>
</dbReference>
<dbReference type="InterPro" id="IPR051052">
    <property type="entry name" value="Diverse_substrate_MTase"/>
</dbReference>
<sequence>MDFHDKRNQNSYSGRTADSKWLTTIANQLSRKHIDTAADIGCGGGIYTRALAMIGIPHVIGIDSSAQMLADAKAACRDFQQIALKKGDCEDLPLASGSIDLLLARALIHHLPSVQPFFQEAWRTLADGSLFIIQNRTPDDCFLPGSAEHVRGYFFSAFPHLRNIEAKRRFSSAHIRQALHSSGFSLLSEETLWETRAIHQSKQELLADLSKRKGRSLLHQLSDTELAELVHVIDTTLEQDGPIVEKDRWTLWIAGKELER</sequence>
<gene>
    <name evidence="5" type="ORF">CHH72_10200</name>
</gene>